<comment type="catalytic activity">
    <reaction evidence="1">
        <text>ATP + protein L-histidine = ADP + protein N-phospho-L-histidine.</text>
        <dbReference type="EC" id="2.7.13.3"/>
    </reaction>
</comment>
<keyword evidence="8" id="KW-0067">ATP-binding</keyword>
<keyword evidence="9" id="KW-0902">Two-component regulatory system</keyword>
<dbReference type="PRINTS" id="PR00344">
    <property type="entry name" value="BCTRLSENSOR"/>
</dbReference>
<dbReference type="InterPro" id="IPR013656">
    <property type="entry name" value="PAS_4"/>
</dbReference>
<evidence type="ECO:0000256" key="1">
    <source>
        <dbReference type="ARBA" id="ARBA00000085"/>
    </source>
</evidence>
<feature type="domain" description="Histidine kinase" evidence="11">
    <location>
        <begin position="271"/>
        <end position="492"/>
    </location>
</feature>
<reference evidence="13 14" key="1">
    <citation type="journal article" date="2012" name="J. Bacteriol.">
        <title>Genome Sequence of Oceanibaculum indicum Type Strain P24.</title>
        <authorList>
            <person name="Lai Q."/>
            <person name="Shao Z."/>
        </authorList>
    </citation>
    <scope>NUCLEOTIDE SEQUENCE [LARGE SCALE GENOMIC DNA]</scope>
    <source>
        <strain evidence="13 14">P24</strain>
    </source>
</reference>
<dbReference type="CDD" id="cd00082">
    <property type="entry name" value="HisKA"/>
    <property type="match status" value="1"/>
</dbReference>
<evidence type="ECO:0000259" key="12">
    <source>
        <dbReference type="PROSITE" id="PS50112"/>
    </source>
</evidence>
<accession>K2J0M9</accession>
<dbReference type="Gene3D" id="3.30.565.10">
    <property type="entry name" value="Histidine kinase-like ATPase, C-terminal domain"/>
    <property type="match status" value="1"/>
</dbReference>
<dbReference type="Pfam" id="PF08448">
    <property type="entry name" value="PAS_4"/>
    <property type="match status" value="2"/>
</dbReference>
<dbReference type="PANTHER" id="PTHR43047:SF63">
    <property type="entry name" value="HISTIDINE KINASE"/>
    <property type="match status" value="1"/>
</dbReference>
<dbReference type="PROSITE" id="PS50109">
    <property type="entry name" value="HIS_KIN"/>
    <property type="match status" value="1"/>
</dbReference>
<evidence type="ECO:0000256" key="3">
    <source>
        <dbReference type="ARBA" id="ARBA00012438"/>
    </source>
</evidence>
<dbReference type="EC" id="2.7.13.3" evidence="3"/>
<dbReference type="InterPro" id="IPR003594">
    <property type="entry name" value="HATPase_dom"/>
</dbReference>
<dbReference type="EMBL" id="AMRL01000007">
    <property type="protein sequence ID" value="EKE76476.1"/>
    <property type="molecule type" value="Genomic_DNA"/>
</dbReference>
<evidence type="ECO:0000256" key="7">
    <source>
        <dbReference type="ARBA" id="ARBA00022777"/>
    </source>
</evidence>
<dbReference type="SUPFAM" id="SSF55785">
    <property type="entry name" value="PYP-like sensor domain (PAS domain)"/>
    <property type="match status" value="2"/>
</dbReference>
<dbReference type="SMART" id="SM00388">
    <property type="entry name" value="HisKA"/>
    <property type="match status" value="1"/>
</dbReference>
<evidence type="ECO:0000256" key="5">
    <source>
        <dbReference type="ARBA" id="ARBA00022679"/>
    </source>
</evidence>
<dbReference type="SMART" id="SM00091">
    <property type="entry name" value="PAS"/>
    <property type="match status" value="2"/>
</dbReference>
<proteinExistence type="predicted"/>
<dbReference type="InterPro" id="IPR005467">
    <property type="entry name" value="His_kinase_dom"/>
</dbReference>
<dbReference type="Proteomes" id="UP000006746">
    <property type="component" value="Unassembled WGS sequence"/>
</dbReference>
<dbReference type="GO" id="GO:0005886">
    <property type="term" value="C:plasma membrane"/>
    <property type="evidence" value="ECO:0007669"/>
    <property type="project" value="TreeGrafter"/>
</dbReference>
<dbReference type="AlphaFoldDB" id="K2J0M9"/>
<evidence type="ECO:0000313" key="14">
    <source>
        <dbReference type="Proteomes" id="UP000006746"/>
    </source>
</evidence>
<keyword evidence="6" id="KW-0547">Nucleotide-binding</keyword>
<keyword evidence="10" id="KW-0472">Membrane</keyword>
<dbReference type="PANTHER" id="PTHR43047">
    <property type="entry name" value="TWO-COMPONENT HISTIDINE PROTEIN KINASE"/>
    <property type="match status" value="1"/>
</dbReference>
<dbReference type="eggNOG" id="COG5002">
    <property type="taxonomic scope" value="Bacteria"/>
</dbReference>
<dbReference type="PROSITE" id="PS50112">
    <property type="entry name" value="PAS"/>
    <property type="match status" value="2"/>
</dbReference>
<keyword evidence="4" id="KW-0597">Phosphoprotein</keyword>
<evidence type="ECO:0000259" key="11">
    <source>
        <dbReference type="PROSITE" id="PS50109"/>
    </source>
</evidence>
<evidence type="ECO:0000256" key="4">
    <source>
        <dbReference type="ARBA" id="ARBA00022553"/>
    </source>
</evidence>
<dbReference type="SUPFAM" id="SSF55874">
    <property type="entry name" value="ATPase domain of HSP90 chaperone/DNA topoisomerase II/histidine kinase"/>
    <property type="match status" value="1"/>
</dbReference>
<dbReference type="GO" id="GO:0000155">
    <property type="term" value="F:phosphorelay sensor kinase activity"/>
    <property type="evidence" value="ECO:0007669"/>
    <property type="project" value="InterPro"/>
</dbReference>
<dbReference type="Gene3D" id="1.10.287.130">
    <property type="match status" value="1"/>
</dbReference>
<dbReference type="STRING" id="1207063.P24_07524"/>
<evidence type="ECO:0000256" key="8">
    <source>
        <dbReference type="ARBA" id="ARBA00022840"/>
    </source>
</evidence>
<dbReference type="InterPro" id="IPR036890">
    <property type="entry name" value="HATPase_C_sf"/>
</dbReference>
<dbReference type="SMART" id="SM00387">
    <property type="entry name" value="HATPase_c"/>
    <property type="match status" value="1"/>
</dbReference>
<dbReference type="InterPro" id="IPR000014">
    <property type="entry name" value="PAS"/>
</dbReference>
<protein>
    <recommendedName>
        <fullName evidence="3">histidine kinase</fullName>
        <ecNumber evidence="3">2.7.13.3</ecNumber>
    </recommendedName>
</protein>
<comment type="caution">
    <text evidence="13">The sequence shown here is derived from an EMBL/GenBank/DDBJ whole genome shotgun (WGS) entry which is preliminary data.</text>
</comment>
<sequence>MPSWPAVFDHPLLGMFLLADDGAGGFRLAEVNTRFAALAGLPPEAMAGRSLYDLMSVQEAASLQARFRQCRDKGLPVQCEEVVTLPAGKMWWRLDLHPVGGSPAGAVVFGSVLDLSEQKRLLQVVRQSERRIQTLVEAVPDTMLRIDRTGRVLDIEEGKDSALWMAPATLIGRPLEAVLPPEAAPLVRAAIDAVFATGTTQLFEFWLQDSAAGDAASGRRDLEARIVVLDAGEAMAFVRDITGRKRFEREMLLAKEQAEAANRAKSEFLANMSHELRTPLNAILGFSEIIRDQGLGPVGQTKYAEYAADIHHSGSQLLDKINDILDLARIESGRFEFAEGLLDMGGLIDAVLRPLQPRLEGAGLTVIRQPAAETLHIRADARALKRSLLNLLSNAAKFTRPGGTVTLSSGLLPTGEVEIAVADTGIGIEPAAMELILQPFGQADGSLTRSFEGAGLGLPLVKSMTEMQGGRLVLTSTPDVGTRVAIVLPASRRVASEQPG</sequence>
<comment type="subcellular location">
    <subcellularLocation>
        <location evidence="2">Membrane</location>
    </subcellularLocation>
</comment>
<name>K2J0M9_9PROT</name>
<keyword evidence="5" id="KW-0808">Transferase</keyword>
<dbReference type="GO" id="GO:0009927">
    <property type="term" value="F:histidine phosphotransfer kinase activity"/>
    <property type="evidence" value="ECO:0007669"/>
    <property type="project" value="TreeGrafter"/>
</dbReference>
<keyword evidence="14" id="KW-1185">Reference proteome</keyword>
<dbReference type="InterPro" id="IPR035965">
    <property type="entry name" value="PAS-like_dom_sf"/>
</dbReference>
<dbReference type="InterPro" id="IPR036097">
    <property type="entry name" value="HisK_dim/P_sf"/>
</dbReference>
<gene>
    <name evidence="13" type="ORF">P24_07524</name>
</gene>
<dbReference type="SUPFAM" id="SSF47384">
    <property type="entry name" value="Homodimeric domain of signal transducing histidine kinase"/>
    <property type="match status" value="1"/>
</dbReference>
<organism evidence="13 14">
    <name type="scientific">Oceanibaculum indicum P24</name>
    <dbReference type="NCBI Taxonomy" id="1207063"/>
    <lineage>
        <taxon>Bacteria</taxon>
        <taxon>Pseudomonadati</taxon>
        <taxon>Pseudomonadota</taxon>
        <taxon>Alphaproteobacteria</taxon>
        <taxon>Rhodospirillales</taxon>
        <taxon>Oceanibaculaceae</taxon>
        <taxon>Oceanibaculum</taxon>
    </lineage>
</organism>
<dbReference type="CDD" id="cd00130">
    <property type="entry name" value="PAS"/>
    <property type="match status" value="2"/>
</dbReference>
<dbReference type="Pfam" id="PF02518">
    <property type="entry name" value="HATPase_c"/>
    <property type="match status" value="1"/>
</dbReference>
<evidence type="ECO:0000256" key="9">
    <source>
        <dbReference type="ARBA" id="ARBA00023012"/>
    </source>
</evidence>
<dbReference type="InterPro" id="IPR003661">
    <property type="entry name" value="HisK_dim/P_dom"/>
</dbReference>
<evidence type="ECO:0000256" key="6">
    <source>
        <dbReference type="ARBA" id="ARBA00022741"/>
    </source>
</evidence>
<dbReference type="FunFam" id="1.10.287.130:FF:000038">
    <property type="entry name" value="Sensory transduction histidine kinase"/>
    <property type="match status" value="1"/>
</dbReference>
<evidence type="ECO:0000256" key="10">
    <source>
        <dbReference type="ARBA" id="ARBA00023136"/>
    </source>
</evidence>
<dbReference type="Pfam" id="PF00512">
    <property type="entry name" value="HisKA"/>
    <property type="match status" value="1"/>
</dbReference>
<evidence type="ECO:0000256" key="2">
    <source>
        <dbReference type="ARBA" id="ARBA00004370"/>
    </source>
</evidence>
<dbReference type="Gene3D" id="3.30.450.20">
    <property type="entry name" value="PAS domain"/>
    <property type="match status" value="2"/>
</dbReference>
<dbReference type="RefSeq" id="WP_008944114.1">
    <property type="nucleotide sequence ID" value="NZ_AMRL01000007.1"/>
</dbReference>
<feature type="domain" description="PAS" evidence="12">
    <location>
        <begin position="128"/>
        <end position="198"/>
    </location>
</feature>
<dbReference type="PATRIC" id="fig|1207063.3.peg.1522"/>
<keyword evidence="7" id="KW-0418">Kinase</keyword>
<dbReference type="InterPro" id="IPR004358">
    <property type="entry name" value="Sig_transdc_His_kin-like_C"/>
</dbReference>
<feature type="domain" description="PAS" evidence="12">
    <location>
        <begin position="15"/>
        <end position="74"/>
    </location>
</feature>
<dbReference type="GO" id="GO:0005524">
    <property type="term" value="F:ATP binding"/>
    <property type="evidence" value="ECO:0007669"/>
    <property type="project" value="UniProtKB-KW"/>
</dbReference>
<evidence type="ECO:0000313" key="13">
    <source>
        <dbReference type="EMBL" id="EKE76476.1"/>
    </source>
</evidence>